<dbReference type="AlphaFoldDB" id="A0A3N2RD20"/>
<reference evidence="2 3" key="1">
    <citation type="submission" date="2018-10" db="EMBL/GenBank/DDBJ databases">
        <title>The genome of Lysobacter enzymogenes OH11.</title>
        <authorList>
            <person name="Liu F."/>
            <person name="Zhao Y."/>
            <person name="Qian G."/>
            <person name="Chen Y."/>
            <person name="Xu H."/>
        </authorList>
    </citation>
    <scope>NUCLEOTIDE SEQUENCE [LARGE SCALE GENOMIC DNA]</scope>
    <source>
        <strain evidence="2 3">OH11</strain>
    </source>
</reference>
<dbReference type="EMBL" id="RCTY01000047">
    <property type="protein sequence ID" value="ROU05331.1"/>
    <property type="molecule type" value="Genomic_DNA"/>
</dbReference>
<name>A0A3N2RD20_LYSEN</name>
<dbReference type="Proteomes" id="UP000275910">
    <property type="component" value="Unassembled WGS sequence"/>
</dbReference>
<gene>
    <name evidence="2" type="ORF">D9T17_19610</name>
</gene>
<sequence>MIPADTGVVLETAQPLSSATAKRGDAFALRLAEPLVVDGATVLPAGATCHGEVIHAERSRGGGKPGELLLAARYIEHDGRRIALRGFRLSGAGKANTGAVIGAAMVIGPLAMFMRGGQIEIPVGARAQARIAEAVDLSAPTLSSAAPVAPGAAPGNAAAATPSNSTNSTNHPTTGEVVQ</sequence>
<feature type="region of interest" description="Disordered" evidence="1">
    <location>
        <begin position="145"/>
        <end position="179"/>
    </location>
</feature>
<evidence type="ECO:0000256" key="1">
    <source>
        <dbReference type="SAM" id="MobiDB-lite"/>
    </source>
</evidence>
<proteinExistence type="predicted"/>
<evidence type="ECO:0000313" key="2">
    <source>
        <dbReference type="EMBL" id="ROU05331.1"/>
    </source>
</evidence>
<organism evidence="2 3">
    <name type="scientific">Lysobacter enzymogenes</name>
    <dbReference type="NCBI Taxonomy" id="69"/>
    <lineage>
        <taxon>Bacteria</taxon>
        <taxon>Pseudomonadati</taxon>
        <taxon>Pseudomonadota</taxon>
        <taxon>Gammaproteobacteria</taxon>
        <taxon>Lysobacterales</taxon>
        <taxon>Lysobacteraceae</taxon>
        <taxon>Lysobacter</taxon>
    </lineage>
</organism>
<evidence type="ECO:0000313" key="3">
    <source>
        <dbReference type="Proteomes" id="UP000275910"/>
    </source>
</evidence>
<comment type="caution">
    <text evidence="2">The sequence shown here is derived from an EMBL/GenBank/DDBJ whole genome shotgun (WGS) entry which is preliminary data.</text>
</comment>
<accession>A0A3N2RD20</accession>
<protein>
    <submittedName>
        <fullName evidence="2">Uncharacterized protein</fullName>
    </submittedName>
</protein>